<dbReference type="EMBL" id="CAJOBC010038325">
    <property type="protein sequence ID" value="CAF4130274.1"/>
    <property type="molecule type" value="Genomic_DNA"/>
</dbReference>
<evidence type="ECO:0000313" key="2">
    <source>
        <dbReference type="EMBL" id="CAF4130274.1"/>
    </source>
</evidence>
<comment type="caution">
    <text evidence="1">The sequence shown here is derived from an EMBL/GenBank/DDBJ whole genome shotgun (WGS) entry which is preliminary data.</text>
</comment>
<dbReference type="Proteomes" id="UP000663829">
    <property type="component" value="Unassembled WGS sequence"/>
</dbReference>
<evidence type="ECO:0000313" key="3">
    <source>
        <dbReference type="Proteomes" id="UP000663829"/>
    </source>
</evidence>
<evidence type="ECO:0000313" key="1">
    <source>
        <dbReference type="EMBL" id="CAF1302898.1"/>
    </source>
</evidence>
<organism evidence="1 3">
    <name type="scientific">Didymodactylos carnosus</name>
    <dbReference type="NCBI Taxonomy" id="1234261"/>
    <lineage>
        <taxon>Eukaryota</taxon>
        <taxon>Metazoa</taxon>
        <taxon>Spiralia</taxon>
        <taxon>Gnathifera</taxon>
        <taxon>Rotifera</taxon>
        <taxon>Eurotatoria</taxon>
        <taxon>Bdelloidea</taxon>
        <taxon>Philodinida</taxon>
        <taxon>Philodinidae</taxon>
        <taxon>Didymodactylos</taxon>
    </lineage>
</organism>
<sequence>MVMICLISVILGTAALLVTVYCIMRLAKLCRRSGRPAIHSQLIPQDEIGDDDLLM</sequence>
<accession>A0A815DYK0</accession>
<protein>
    <submittedName>
        <fullName evidence="1">Uncharacterized protein</fullName>
    </submittedName>
</protein>
<gene>
    <name evidence="1" type="ORF">GPM918_LOCUS28611</name>
    <name evidence="2" type="ORF">SRO942_LOCUS29124</name>
</gene>
<name>A0A815DYK0_9BILA</name>
<dbReference type="AlphaFoldDB" id="A0A815DYK0"/>
<proteinExistence type="predicted"/>
<reference evidence="1" key="1">
    <citation type="submission" date="2021-02" db="EMBL/GenBank/DDBJ databases">
        <authorList>
            <person name="Nowell W R."/>
        </authorList>
    </citation>
    <scope>NUCLEOTIDE SEQUENCE</scope>
</reference>
<keyword evidence="3" id="KW-1185">Reference proteome</keyword>
<dbReference type="Proteomes" id="UP000681722">
    <property type="component" value="Unassembled WGS sequence"/>
</dbReference>
<dbReference type="EMBL" id="CAJNOQ010012562">
    <property type="protein sequence ID" value="CAF1302898.1"/>
    <property type="molecule type" value="Genomic_DNA"/>
</dbReference>
<feature type="non-terminal residue" evidence="1">
    <location>
        <position position="55"/>
    </location>
</feature>